<protein>
    <submittedName>
        <fullName evidence="2">Uncharacterized protein</fullName>
    </submittedName>
</protein>
<dbReference type="EMBL" id="FMHT01000003">
    <property type="protein sequence ID" value="SCL13482.1"/>
    <property type="molecule type" value="Genomic_DNA"/>
</dbReference>
<organism evidence="2 3">
    <name type="scientific">Micromonospora nigra</name>
    <dbReference type="NCBI Taxonomy" id="145857"/>
    <lineage>
        <taxon>Bacteria</taxon>
        <taxon>Bacillati</taxon>
        <taxon>Actinomycetota</taxon>
        <taxon>Actinomycetes</taxon>
        <taxon>Micromonosporales</taxon>
        <taxon>Micromonosporaceae</taxon>
        <taxon>Micromonospora</taxon>
    </lineage>
</organism>
<evidence type="ECO:0000313" key="3">
    <source>
        <dbReference type="Proteomes" id="UP000199699"/>
    </source>
</evidence>
<dbReference type="AlphaFoldDB" id="A0A1C6R8U3"/>
<dbReference type="OrthoDB" id="3295129at2"/>
<dbReference type="Proteomes" id="UP000199699">
    <property type="component" value="Unassembled WGS sequence"/>
</dbReference>
<dbReference type="STRING" id="145857.GA0070616_0156"/>
<proteinExistence type="predicted"/>
<keyword evidence="3" id="KW-1185">Reference proteome</keyword>
<feature type="region of interest" description="Disordered" evidence="1">
    <location>
        <begin position="68"/>
        <end position="107"/>
    </location>
</feature>
<dbReference type="RefSeq" id="WP_091074840.1">
    <property type="nucleotide sequence ID" value="NZ_FMHT01000003.1"/>
</dbReference>
<accession>A0A1C6R8U3</accession>
<evidence type="ECO:0000256" key="1">
    <source>
        <dbReference type="SAM" id="MobiDB-lite"/>
    </source>
</evidence>
<evidence type="ECO:0000313" key="2">
    <source>
        <dbReference type="EMBL" id="SCL13482.1"/>
    </source>
</evidence>
<sequence length="107" mass="11429">MSETAASRPSRTADRPDEVTDPLLWGLALDVADAHAPAEDGTCTHLLCAGQEWPCGPWNNAQRALMLARGGASRSSSTPQQQRPQSGPVLHGWTPAAEQSRRESRAA</sequence>
<feature type="compositionally biased region" description="Low complexity" evidence="1">
    <location>
        <begin position="73"/>
        <end position="86"/>
    </location>
</feature>
<gene>
    <name evidence="2" type="ORF">GA0070616_0156</name>
</gene>
<name>A0A1C6R8U3_9ACTN</name>
<reference evidence="2 3" key="1">
    <citation type="submission" date="2016-06" db="EMBL/GenBank/DDBJ databases">
        <authorList>
            <person name="Kjaerup R.B."/>
            <person name="Dalgaard T.S."/>
            <person name="Juul-Madsen H.R."/>
        </authorList>
    </citation>
    <scope>NUCLEOTIDE SEQUENCE [LARGE SCALE GENOMIC DNA]</scope>
    <source>
        <strain evidence="2 3">DSM 43818</strain>
    </source>
</reference>